<keyword evidence="5 12" id="KW-0378">Hydrolase</keyword>
<keyword evidence="2 12" id="KW-0004">4Fe-4S</keyword>
<dbReference type="GO" id="GO:0046872">
    <property type="term" value="F:metal ion binding"/>
    <property type="evidence" value="ECO:0007669"/>
    <property type="project" value="UniProtKB-KW"/>
</dbReference>
<evidence type="ECO:0000256" key="12">
    <source>
        <dbReference type="HAMAP-Rule" id="MF_00942"/>
    </source>
</evidence>
<keyword evidence="6 12" id="KW-0408">Iron</keyword>
<dbReference type="InterPro" id="IPR000445">
    <property type="entry name" value="HhH_motif"/>
</dbReference>
<dbReference type="PANTHER" id="PTHR10359">
    <property type="entry name" value="A/G-SPECIFIC ADENINE GLYCOSYLASE/ENDONUCLEASE III"/>
    <property type="match status" value="1"/>
</dbReference>
<dbReference type="InterPro" id="IPR004035">
    <property type="entry name" value="Endouclease-III_FeS-bd_BS"/>
</dbReference>
<evidence type="ECO:0000256" key="1">
    <source>
        <dbReference type="ARBA" id="ARBA00008343"/>
    </source>
</evidence>
<keyword evidence="15" id="KW-1185">Reference proteome</keyword>
<keyword evidence="3 12" id="KW-0479">Metal-binding</keyword>
<keyword evidence="10 12" id="KW-0456">Lyase</keyword>
<reference evidence="14 15" key="1">
    <citation type="journal article" date="2015" name="Genome Announc.">
        <title>Expanding the biotechnology potential of lactobacilli through comparative genomics of 213 strains and associated genera.</title>
        <authorList>
            <person name="Sun Z."/>
            <person name="Harris H.M."/>
            <person name="McCann A."/>
            <person name="Guo C."/>
            <person name="Argimon S."/>
            <person name="Zhang W."/>
            <person name="Yang X."/>
            <person name="Jeffery I.B."/>
            <person name="Cooney J.C."/>
            <person name="Kagawa T.F."/>
            <person name="Liu W."/>
            <person name="Song Y."/>
            <person name="Salvetti E."/>
            <person name="Wrobel A."/>
            <person name="Rasinkangas P."/>
            <person name="Parkhill J."/>
            <person name="Rea M.C."/>
            <person name="O'Sullivan O."/>
            <person name="Ritari J."/>
            <person name="Douillard F.P."/>
            <person name="Paul Ross R."/>
            <person name="Yang R."/>
            <person name="Briner A.E."/>
            <person name="Felis G.E."/>
            <person name="de Vos W.M."/>
            <person name="Barrangou R."/>
            <person name="Klaenhammer T.R."/>
            <person name="Caufield P.W."/>
            <person name="Cui Y."/>
            <person name="Zhang H."/>
            <person name="O'Toole P.W."/>
        </authorList>
    </citation>
    <scope>NUCLEOTIDE SEQUENCE [LARGE SCALE GENOMIC DNA]</scope>
    <source>
        <strain evidence="14 15">DSM 20405</strain>
    </source>
</reference>
<evidence type="ECO:0000313" key="14">
    <source>
        <dbReference type="EMBL" id="KRN50806.1"/>
    </source>
</evidence>
<dbReference type="PROSITE" id="PS00764">
    <property type="entry name" value="ENDONUCLEASE_III_1"/>
    <property type="match status" value="1"/>
</dbReference>
<dbReference type="NCBIfam" id="TIGR01083">
    <property type="entry name" value="nth"/>
    <property type="match status" value="1"/>
</dbReference>
<keyword evidence="8 12" id="KW-0238">DNA-binding</keyword>
<evidence type="ECO:0000256" key="8">
    <source>
        <dbReference type="ARBA" id="ARBA00023125"/>
    </source>
</evidence>
<feature type="binding site" evidence="12">
    <location>
        <position position="195"/>
    </location>
    <ligand>
        <name>[4Fe-4S] cluster</name>
        <dbReference type="ChEBI" id="CHEBI:49883"/>
    </ligand>
</feature>
<dbReference type="Gene3D" id="1.10.340.30">
    <property type="entry name" value="Hypothetical protein, domain 2"/>
    <property type="match status" value="1"/>
</dbReference>
<dbReference type="Pfam" id="PF00633">
    <property type="entry name" value="HHH"/>
    <property type="match status" value="1"/>
</dbReference>
<feature type="binding site" evidence="12">
    <location>
        <position position="188"/>
    </location>
    <ligand>
        <name>[4Fe-4S] cluster</name>
        <dbReference type="ChEBI" id="CHEBI:49883"/>
    </ligand>
</feature>
<feature type="domain" description="HhH-GPD" evidence="13">
    <location>
        <begin position="38"/>
        <end position="186"/>
    </location>
</feature>
<dbReference type="Pfam" id="PF00730">
    <property type="entry name" value="HhH-GPD"/>
    <property type="match status" value="1"/>
</dbReference>
<dbReference type="PIRSF" id="PIRSF001435">
    <property type="entry name" value="Nth"/>
    <property type="match status" value="1"/>
</dbReference>
<evidence type="ECO:0000256" key="11">
    <source>
        <dbReference type="ARBA" id="ARBA00023295"/>
    </source>
</evidence>
<sequence length="211" mass="24448">MIEKKQNRILDEFDRLYPDAKCELHYTTPLELLIAVLLSAQTTDASVNKVTPELFKKYHSASDYRDANQEDIEQLIRRIGLYRNKARSIKKMAAMLCEKYDGEVPQSINELITLPGVGRKTASVVVGEAFYVPSVPVDTHVERVSKRLGFAKNEDSVLTVEKKLKRTLPRERWNKLHHQFIFFGRYFCKAQSPRCKECQLVDLCKEKNKKL</sequence>
<keyword evidence="9 12" id="KW-0234">DNA repair</keyword>
<dbReference type="RefSeq" id="WP_031588524.1">
    <property type="nucleotide sequence ID" value="NZ_JNKN01000001.1"/>
</dbReference>
<dbReference type="GO" id="GO:0006285">
    <property type="term" value="P:base-excision repair, AP site formation"/>
    <property type="evidence" value="ECO:0007669"/>
    <property type="project" value="TreeGrafter"/>
</dbReference>
<dbReference type="AlphaFoldDB" id="A0A0R2HGL3"/>
<dbReference type="HAMAP" id="MF_00942">
    <property type="entry name" value="Nth"/>
    <property type="match status" value="1"/>
</dbReference>
<dbReference type="GO" id="GO:0051539">
    <property type="term" value="F:4 iron, 4 sulfur cluster binding"/>
    <property type="evidence" value="ECO:0007669"/>
    <property type="project" value="UniProtKB-UniRule"/>
</dbReference>
<comment type="cofactor">
    <cofactor evidence="12">
        <name>[4Fe-4S] cluster</name>
        <dbReference type="ChEBI" id="CHEBI:49883"/>
    </cofactor>
    <text evidence="12">Binds 1 [4Fe-4S] cluster.</text>
</comment>
<evidence type="ECO:0000256" key="6">
    <source>
        <dbReference type="ARBA" id="ARBA00023004"/>
    </source>
</evidence>
<dbReference type="InterPro" id="IPR005759">
    <property type="entry name" value="Nth"/>
</dbReference>
<dbReference type="Proteomes" id="UP000051841">
    <property type="component" value="Unassembled WGS sequence"/>
</dbReference>
<dbReference type="InterPro" id="IPR003265">
    <property type="entry name" value="HhH-GPD_domain"/>
</dbReference>
<dbReference type="EC" id="4.2.99.18" evidence="12"/>
<organism evidence="14 15">
    <name type="scientific">Kandleria vitulina DSM 20405</name>
    <dbReference type="NCBI Taxonomy" id="1410657"/>
    <lineage>
        <taxon>Bacteria</taxon>
        <taxon>Bacillati</taxon>
        <taxon>Bacillota</taxon>
        <taxon>Erysipelotrichia</taxon>
        <taxon>Erysipelotrichales</taxon>
        <taxon>Coprobacillaceae</taxon>
        <taxon>Kandleria</taxon>
    </lineage>
</organism>
<dbReference type="InterPro" id="IPR023170">
    <property type="entry name" value="HhH_base_excis_C"/>
</dbReference>
<evidence type="ECO:0000256" key="2">
    <source>
        <dbReference type="ARBA" id="ARBA00022485"/>
    </source>
</evidence>
<keyword evidence="11 12" id="KW-0326">Glycosidase</keyword>
<name>A0A0R2HGL3_9FIRM</name>
<keyword evidence="4 12" id="KW-0227">DNA damage</keyword>
<feature type="binding site" evidence="12">
    <location>
        <position position="204"/>
    </location>
    <ligand>
        <name>[4Fe-4S] cluster</name>
        <dbReference type="ChEBI" id="CHEBI:49883"/>
    </ligand>
</feature>
<dbReference type="PANTHER" id="PTHR10359:SF18">
    <property type="entry name" value="ENDONUCLEASE III"/>
    <property type="match status" value="1"/>
</dbReference>
<dbReference type="SMART" id="SM00478">
    <property type="entry name" value="ENDO3c"/>
    <property type="match status" value="1"/>
</dbReference>
<keyword evidence="14" id="KW-0255">Endonuclease</keyword>
<feature type="binding site" evidence="12">
    <location>
        <position position="198"/>
    </location>
    <ligand>
        <name>[4Fe-4S] cluster</name>
        <dbReference type="ChEBI" id="CHEBI:49883"/>
    </ligand>
</feature>
<gene>
    <name evidence="12" type="primary">nth</name>
    <name evidence="14" type="ORF">IV49_GL001622</name>
</gene>
<evidence type="ECO:0000256" key="4">
    <source>
        <dbReference type="ARBA" id="ARBA00022763"/>
    </source>
</evidence>
<dbReference type="EMBL" id="JQBL01000005">
    <property type="protein sequence ID" value="KRN50806.1"/>
    <property type="molecule type" value="Genomic_DNA"/>
</dbReference>
<keyword evidence="14" id="KW-0540">Nuclease</keyword>
<dbReference type="GO" id="GO:0003677">
    <property type="term" value="F:DNA binding"/>
    <property type="evidence" value="ECO:0007669"/>
    <property type="project" value="UniProtKB-UniRule"/>
</dbReference>
<dbReference type="GO" id="GO:0019104">
    <property type="term" value="F:DNA N-glycosylase activity"/>
    <property type="evidence" value="ECO:0007669"/>
    <property type="project" value="UniProtKB-UniRule"/>
</dbReference>
<dbReference type="FunFam" id="1.10.1670.10:FF:000001">
    <property type="entry name" value="Endonuclease III"/>
    <property type="match status" value="1"/>
</dbReference>
<comment type="caution">
    <text evidence="14">The sequence shown here is derived from an EMBL/GenBank/DDBJ whole genome shotgun (WGS) entry which is preliminary data.</text>
</comment>
<evidence type="ECO:0000256" key="3">
    <source>
        <dbReference type="ARBA" id="ARBA00022723"/>
    </source>
</evidence>
<evidence type="ECO:0000256" key="9">
    <source>
        <dbReference type="ARBA" id="ARBA00023204"/>
    </source>
</evidence>
<dbReference type="FunFam" id="1.10.340.30:FF:000001">
    <property type="entry name" value="Endonuclease III"/>
    <property type="match status" value="1"/>
</dbReference>
<dbReference type="SUPFAM" id="SSF48150">
    <property type="entry name" value="DNA-glycosylase"/>
    <property type="match status" value="1"/>
</dbReference>
<protein>
    <recommendedName>
        <fullName evidence="12">Endonuclease III</fullName>
        <ecNumber evidence="12">4.2.99.18</ecNumber>
    </recommendedName>
    <alternativeName>
        <fullName evidence="12">DNA-(apurinic or apyrimidinic site) lyase</fullName>
    </alternativeName>
</protein>
<evidence type="ECO:0000256" key="7">
    <source>
        <dbReference type="ARBA" id="ARBA00023014"/>
    </source>
</evidence>
<dbReference type="PATRIC" id="fig|1410657.5.peg.1674"/>
<comment type="catalytic activity">
    <reaction evidence="12">
        <text>2'-deoxyribonucleotide-(2'-deoxyribose 5'-phosphate)-2'-deoxyribonucleotide-DNA = a 3'-end 2'-deoxyribonucleotide-(2,3-dehydro-2,3-deoxyribose 5'-phosphate)-DNA + a 5'-end 5'-phospho-2'-deoxyribonucleoside-DNA + H(+)</text>
        <dbReference type="Rhea" id="RHEA:66592"/>
        <dbReference type="Rhea" id="RHEA-COMP:13180"/>
        <dbReference type="Rhea" id="RHEA-COMP:16897"/>
        <dbReference type="Rhea" id="RHEA-COMP:17067"/>
        <dbReference type="ChEBI" id="CHEBI:15378"/>
        <dbReference type="ChEBI" id="CHEBI:136412"/>
        <dbReference type="ChEBI" id="CHEBI:157695"/>
        <dbReference type="ChEBI" id="CHEBI:167181"/>
        <dbReference type="EC" id="4.2.99.18"/>
    </reaction>
</comment>
<dbReference type="Gene3D" id="1.10.1670.10">
    <property type="entry name" value="Helix-hairpin-Helix base-excision DNA repair enzymes (C-terminal)"/>
    <property type="match status" value="1"/>
</dbReference>
<dbReference type="GO" id="GO:0140078">
    <property type="term" value="F:class I DNA-(apurinic or apyrimidinic site) endonuclease activity"/>
    <property type="evidence" value="ECO:0007669"/>
    <property type="project" value="UniProtKB-EC"/>
</dbReference>
<accession>A0A0R2HGL3</accession>
<comment type="function">
    <text evidence="12">DNA repair enzyme that has both DNA N-glycosylase activity and AP-lyase activity. The DNA N-glycosylase activity releases various damaged pyrimidines from DNA by cleaving the N-glycosidic bond, leaving an AP (apurinic/apyrimidinic) site. The AP-lyase activity cleaves the phosphodiester bond 3' to the AP site by a beta-elimination, leaving a 3'-terminal unsaturated sugar and a product with a terminal 5'-phosphate.</text>
</comment>
<evidence type="ECO:0000313" key="15">
    <source>
        <dbReference type="Proteomes" id="UP000051841"/>
    </source>
</evidence>
<proteinExistence type="inferred from homology"/>
<comment type="similarity">
    <text evidence="1 12">Belongs to the Nth/MutY family.</text>
</comment>
<evidence type="ECO:0000256" key="10">
    <source>
        <dbReference type="ARBA" id="ARBA00023239"/>
    </source>
</evidence>
<dbReference type="InterPro" id="IPR011257">
    <property type="entry name" value="DNA_glycosylase"/>
</dbReference>
<keyword evidence="7 12" id="KW-0411">Iron-sulfur</keyword>
<dbReference type="CDD" id="cd00056">
    <property type="entry name" value="ENDO3c"/>
    <property type="match status" value="1"/>
</dbReference>
<evidence type="ECO:0000256" key="5">
    <source>
        <dbReference type="ARBA" id="ARBA00022801"/>
    </source>
</evidence>
<evidence type="ECO:0000259" key="13">
    <source>
        <dbReference type="SMART" id="SM00478"/>
    </source>
</evidence>